<dbReference type="RefSeq" id="WP_310500185.1">
    <property type="nucleotide sequence ID" value="NZ_JAVDSB010000007.1"/>
</dbReference>
<proteinExistence type="predicted"/>
<gene>
    <name evidence="1" type="ORF">J2736_003873</name>
</gene>
<reference evidence="1 2" key="1">
    <citation type="submission" date="2023-07" db="EMBL/GenBank/DDBJ databases">
        <title>Sorghum-associated microbial communities from plants grown in Nebraska, USA.</title>
        <authorList>
            <person name="Schachtman D."/>
        </authorList>
    </citation>
    <scope>NUCLEOTIDE SEQUENCE [LARGE SCALE GENOMIC DNA]</scope>
    <source>
        <strain evidence="1 2">CC258</strain>
    </source>
</reference>
<name>A0ABU1P002_9BACL</name>
<dbReference type="EMBL" id="JAVDSB010000007">
    <property type="protein sequence ID" value="MDR6552666.1"/>
    <property type="molecule type" value="Genomic_DNA"/>
</dbReference>
<comment type="caution">
    <text evidence="1">The sequence shown here is derived from an EMBL/GenBank/DDBJ whole genome shotgun (WGS) entry which is preliminary data.</text>
</comment>
<accession>A0ABU1P002</accession>
<organism evidence="1 2">
    <name type="scientific">Paenibacillus qinlingensis</name>
    <dbReference type="NCBI Taxonomy" id="1837343"/>
    <lineage>
        <taxon>Bacteria</taxon>
        <taxon>Bacillati</taxon>
        <taxon>Bacillota</taxon>
        <taxon>Bacilli</taxon>
        <taxon>Bacillales</taxon>
        <taxon>Paenibacillaceae</taxon>
        <taxon>Paenibacillus</taxon>
    </lineage>
</organism>
<dbReference type="Proteomes" id="UP001267290">
    <property type="component" value="Unassembled WGS sequence"/>
</dbReference>
<evidence type="ECO:0000313" key="2">
    <source>
        <dbReference type="Proteomes" id="UP001267290"/>
    </source>
</evidence>
<keyword evidence="2" id="KW-1185">Reference proteome</keyword>
<evidence type="ECO:0000313" key="1">
    <source>
        <dbReference type="EMBL" id="MDR6552666.1"/>
    </source>
</evidence>
<protein>
    <submittedName>
        <fullName evidence="1">Uncharacterized protein</fullName>
    </submittedName>
</protein>
<sequence>MMLTSEQFEKSRNFLLSQVREIDKAMFLYEFEGGDPEGVIQALRSYQNDDKGFGRALEPDLRADASSVLATTLALQYASKLNSNVRLGLIEDCFDYLKQTYIAENQGWEIIPEAANDAPRAIWWNYEGFQAHWGNPNAEILGYFYAFSEIADPSLTEVLQTRAFTHLLQTSSLLEMHELFCYTRLFVRLPKELQHDIRPTMEKFMDNCVIKRAEDRNGYCAVPLQIVDGPESPFYAKYQDVLAGDLDALILAQGQDGTWSPNWSWGRFEEAWGQAKLEWQGYLTLHNLMTLKAFGRIAS</sequence>